<accession>A0A9D4K816</accession>
<proteinExistence type="predicted"/>
<keyword evidence="2" id="KW-1185">Reference proteome</keyword>
<dbReference type="Proteomes" id="UP000828390">
    <property type="component" value="Unassembled WGS sequence"/>
</dbReference>
<evidence type="ECO:0000313" key="1">
    <source>
        <dbReference type="EMBL" id="KAH3834726.1"/>
    </source>
</evidence>
<reference evidence="1" key="1">
    <citation type="journal article" date="2019" name="bioRxiv">
        <title>The Genome of the Zebra Mussel, Dreissena polymorpha: A Resource for Invasive Species Research.</title>
        <authorList>
            <person name="McCartney M.A."/>
            <person name="Auch B."/>
            <person name="Kono T."/>
            <person name="Mallez S."/>
            <person name="Zhang Y."/>
            <person name="Obille A."/>
            <person name="Becker A."/>
            <person name="Abrahante J.E."/>
            <person name="Garbe J."/>
            <person name="Badalamenti J.P."/>
            <person name="Herman A."/>
            <person name="Mangelson H."/>
            <person name="Liachko I."/>
            <person name="Sullivan S."/>
            <person name="Sone E.D."/>
            <person name="Koren S."/>
            <person name="Silverstein K.A.T."/>
            <person name="Beckman K.B."/>
            <person name="Gohl D.M."/>
        </authorList>
    </citation>
    <scope>NUCLEOTIDE SEQUENCE</scope>
    <source>
        <strain evidence="1">Duluth1</strain>
        <tissue evidence="1">Whole animal</tissue>
    </source>
</reference>
<protein>
    <submittedName>
        <fullName evidence="1">Uncharacterized protein</fullName>
    </submittedName>
</protein>
<dbReference type="AlphaFoldDB" id="A0A9D4K816"/>
<reference evidence="1" key="2">
    <citation type="submission" date="2020-11" db="EMBL/GenBank/DDBJ databases">
        <authorList>
            <person name="McCartney M.A."/>
            <person name="Auch B."/>
            <person name="Kono T."/>
            <person name="Mallez S."/>
            <person name="Becker A."/>
            <person name="Gohl D.M."/>
            <person name="Silverstein K.A.T."/>
            <person name="Koren S."/>
            <person name="Bechman K.B."/>
            <person name="Herman A."/>
            <person name="Abrahante J.E."/>
            <person name="Garbe J."/>
        </authorList>
    </citation>
    <scope>NUCLEOTIDE SEQUENCE</scope>
    <source>
        <strain evidence="1">Duluth1</strain>
        <tissue evidence="1">Whole animal</tissue>
    </source>
</reference>
<comment type="caution">
    <text evidence="1">The sequence shown here is derived from an EMBL/GenBank/DDBJ whole genome shotgun (WGS) entry which is preliminary data.</text>
</comment>
<evidence type="ECO:0000313" key="2">
    <source>
        <dbReference type="Proteomes" id="UP000828390"/>
    </source>
</evidence>
<gene>
    <name evidence="1" type="ORF">DPMN_108061</name>
</gene>
<organism evidence="1 2">
    <name type="scientific">Dreissena polymorpha</name>
    <name type="common">Zebra mussel</name>
    <name type="synonym">Mytilus polymorpha</name>
    <dbReference type="NCBI Taxonomy" id="45954"/>
    <lineage>
        <taxon>Eukaryota</taxon>
        <taxon>Metazoa</taxon>
        <taxon>Spiralia</taxon>
        <taxon>Lophotrochozoa</taxon>
        <taxon>Mollusca</taxon>
        <taxon>Bivalvia</taxon>
        <taxon>Autobranchia</taxon>
        <taxon>Heteroconchia</taxon>
        <taxon>Euheterodonta</taxon>
        <taxon>Imparidentia</taxon>
        <taxon>Neoheterodontei</taxon>
        <taxon>Myida</taxon>
        <taxon>Dreissenoidea</taxon>
        <taxon>Dreissenidae</taxon>
        <taxon>Dreissena</taxon>
    </lineage>
</organism>
<name>A0A9D4K816_DREPO</name>
<dbReference type="EMBL" id="JAIWYP010000004">
    <property type="protein sequence ID" value="KAH3834726.1"/>
    <property type="molecule type" value="Genomic_DNA"/>
</dbReference>
<sequence length="334" mass="34047">MPVGHRHMSVLPGGGLRFLLRWMRSKRPAPTARCMVSSHCGTNEKCVKPANNASATGLCCPKEQETCIAPSVTADGTSIAICGGFAGAPCPSTTDTCPFEPGSDFGYCCVGCGSEAPPPKVACKSPSECGPREQCVKPVNNANQLGVCCPTPKLEKCLAPSLNSDGVTPAICGGFVGALCPSPTDSCPTEPGSDFGYCCVGCGSDAPPPKVACKSSAQCNSREQCVKPVNNAGALGVCCPRPTPGKCVAPSVAKDGKTPAMCGGFIPAPCPSPTDDCQRTGGSVGVCCLTCGRNRPLPTVACRSARECGKLERCVKPVNNSAALGVCCPLFGDY</sequence>